<keyword evidence="2" id="KW-1185">Reference proteome</keyword>
<sequence>MNGSQKITEELQKCSYRDLQLLSKHYGLPSNYKKLYLIQLIIARKLGLEESVTAIIEKVRKERQRMKNSKKRTLNSQMKTKKLPTFSPPITATPRLKLARNMTDIHISKYNTRQSLLARLMNADTPKNLDDHQTLKQYENLSVRNYQRKTNQLVDEQIHKVKLTSQCIMKRQVNADIIMRKDNVKVMYNTSATQTIAPLPAKRQRILSGIYPIQSNPMVKLQKADLTLRRNDGTVSKVNAFIQEKPPPTSEIIRDVLQDLERNNSEHNFIQRNMSIDSAFCEANTSIATNDGIEILYYEKRVEETKYETYKENSLPKIAEVFSKFHHRDYEQQLFVQVSAESDACSHSTYMPQTTVQTIQLEKIYNIKSPFTNSSLLQIGTKSKTTCTNSTMTIMSTKVYPTSTVISHNAYPRYDVNYANGTDHVDMLLCKEPMQKPDNSDYLNNHIAESSETTSFDRNGGNVTIPEMVEDALEVISQDEEYMKCVDIDTKVNCVLCNWCGPGIVVDYHMQKIHENEVMKQVTNDWNITFTLGALVQEPLWCSRVLEYESIFYVLSAKYEEPDVFMATLTSHSTDFTFKTGSITVFNKTTGEPFTLYN</sequence>
<evidence type="ECO:0000313" key="2">
    <source>
        <dbReference type="Proteomes" id="UP000663880"/>
    </source>
</evidence>
<dbReference type="OrthoDB" id="7482593at2759"/>
<reference evidence="1" key="1">
    <citation type="submission" date="2021-02" db="EMBL/GenBank/DDBJ databases">
        <authorList>
            <person name="Steward A R."/>
        </authorList>
    </citation>
    <scope>NUCLEOTIDE SEQUENCE</scope>
</reference>
<dbReference type="AlphaFoldDB" id="A0A821MMW4"/>
<evidence type="ECO:0000313" key="1">
    <source>
        <dbReference type="EMBL" id="CAF4770181.1"/>
    </source>
</evidence>
<organism evidence="1 2">
    <name type="scientific">Pieris macdunnoughi</name>
    <dbReference type="NCBI Taxonomy" id="345717"/>
    <lineage>
        <taxon>Eukaryota</taxon>
        <taxon>Metazoa</taxon>
        <taxon>Ecdysozoa</taxon>
        <taxon>Arthropoda</taxon>
        <taxon>Hexapoda</taxon>
        <taxon>Insecta</taxon>
        <taxon>Pterygota</taxon>
        <taxon>Neoptera</taxon>
        <taxon>Endopterygota</taxon>
        <taxon>Lepidoptera</taxon>
        <taxon>Glossata</taxon>
        <taxon>Ditrysia</taxon>
        <taxon>Papilionoidea</taxon>
        <taxon>Pieridae</taxon>
        <taxon>Pierinae</taxon>
        <taxon>Pieris</taxon>
    </lineage>
</organism>
<dbReference type="EMBL" id="CAJOBZ010000003">
    <property type="protein sequence ID" value="CAF4770181.1"/>
    <property type="molecule type" value="Genomic_DNA"/>
</dbReference>
<dbReference type="Proteomes" id="UP000663880">
    <property type="component" value="Unassembled WGS sequence"/>
</dbReference>
<proteinExistence type="predicted"/>
<accession>A0A821MMW4</accession>
<name>A0A821MMW4_9NEOP</name>
<comment type="caution">
    <text evidence="1">The sequence shown here is derived from an EMBL/GenBank/DDBJ whole genome shotgun (WGS) entry which is preliminary data.</text>
</comment>
<gene>
    <name evidence="1" type="ORF">PMACD_LOCUS1777</name>
</gene>
<protein>
    <submittedName>
        <fullName evidence="1">Uncharacterized protein</fullName>
    </submittedName>
</protein>